<evidence type="ECO:0000313" key="2">
    <source>
        <dbReference type="Proteomes" id="UP000610960"/>
    </source>
</evidence>
<name>A0A830GS26_9CREN</name>
<evidence type="ECO:0000313" key="1">
    <source>
        <dbReference type="EMBL" id="GGP19274.1"/>
    </source>
</evidence>
<comment type="caution">
    <text evidence="1">The sequence shown here is derived from an EMBL/GenBank/DDBJ whole genome shotgun (WGS) entry which is preliminary data.</text>
</comment>
<accession>A0A830GS26</accession>
<reference evidence="1" key="2">
    <citation type="submission" date="2020-09" db="EMBL/GenBank/DDBJ databases">
        <authorList>
            <person name="Sun Q."/>
            <person name="Ohkuma M."/>
        </authorList>
    </citation>
    <scope>NUCLEOTIDE SEQUENCE</scope>
    <source>
        <strain evidence="1">JCM 10088</strain>
    </source>
</reference>
<gene>
    <name evidence="1" type="ORF">GCM10007981_02300</name>
</gene>
<dbReference type="EMBL" id="BMNL01000001">
    <property type="protein sequence ID" value="GGP19274.1"/>
    <property type="molecule type" value="Genomic_DNA"/>
</dbReference>
<organism evidence="1 2">
    <name type="scientific">Thermocladium modestius</name>
    <dbReference type="NCBI Taxonomy" id="62609"/>
    <lineage>
        <taxon>Archaea</taxon>
        <taxon>Thermoproteota</taxon>
        <taxon>Thermoprotei</taxon>
        <taxon>Thermoproteales</taxon>
        <taxon>Thermoproteaceae</taxon>
        <taxon>Thermocladium</taxon>
    </lineage>
</organism>
<dbReference type="AlphaFoldDB" id="A0A830GS26"/>
<reference evidence="1" key="1">
    <citation type="journal article" date="2014" name="Int. J. Syst. Evol. Microbiol.">
        <title>Complete genome sequence of Corynebacterium casei LMG S-19264T (=DSM 44701T), isolated from a smear-ripened cheese.</title>
        <authorList>
            <consortium name="US DOE Joint Genome Institute (JGI-PGF)"/>
            <person name="Walter F."/>
            <person name="Albersmeier A."/>
            <person name="Kalinowski J."/>
            <person name="Ruckert C."/>
        </authorList>
    </citation>
    <scope>NUCLEOTIDE SEQUENCE</scope>
    <source>
        <strain evidence="1">JCM 10088</strain>
    </source>
</reference>
<dbReference type="Proteomes" id="UP000610960">
    <property type="component" value="Unassembled WGS sequence"/>
</dbReference>
<sequence>MECGGLKCSKSGEHLECARVEHWVHDFDLLIDALINRGKLMVLTVEGPIMRSGICRFIRLEIHVEPGGRLRALVRIDTYKDEPIMLEYPVKSIPDEWRKADPCQLVDKLTKEARIDTITKTIAYILNAINVDPRLPCN</sequence>
<keyword evidence="2" id="KW-1185">Reference proteome</keyword>
<dbReference type="RefSeq" id="WP_188595638.1">
    <property type="nucleotide sequence ID" value="NZ_BMNL01000001.1"/>
</dbReference>
<proteinExistence type="predicted"/>
<protein>
    <submittedName>
        <fullName evidence="1">Uncharacterized protein</fullName>
    </submittedName>
</protein>